<keyword evidence="2" id="KW-0813">Transport</keyword>
<dbReference type="PROSITE" id="PS50850">
    <property type="entry name" value="MFS"/>
    <property type="match status" value="1"/>
</dbReference>
<feature type="transmembrane region" description="Helical" evidence="9">
    <location>
        <begin position="337"/>
        <end position="355"/>
    </location>
</feature>
<evidence type="ECO:0000256" key="6">
    <source>
        <dbReference type="ARBA" id="ARBA00023136"/>
    </source>
</evidence>
<dbReference type="InterPro" id="IPR020846">
    <property type="entry name" value="MFS_dom"/>
</dbReference>
<evidence type="ECO:0000256" key="3">
    <source>
        <dbReference type="ARBA" id="ARBA00022475"/>
    </source>
</evidence>
<dbReference type="Gene3D" id="1.20.1250.20">
    <property type="entry name" value="MFS general substrate transporter like domains"/>
    <property type="match status" value="1"/>
</dbReference>
<accession>A0A1B9GMG7</accession>
<name>A0A1B9GMG7_9TREE</name>
<keyword evidence="6 9" id="KW-0472">Membrane</keyword>
<dbReference type="FunFam" id="1.20.1250.20:FF:000386">
    <property type="entry name" value="MFS general substrate transporter"/>
    <property type="match status" value="1"/>
</dbReference>
<dbReference type="GO" id="GO:0005886">
    <property type="term" value="C:plasma membrane"/>
    <property type="evidence" value="ECO:0007669"/>
    <property type="project" value="UniProtKB-SubCell"/>
</dbReference>
<feature type="transmembrane region" description="Helical" evidence="9">
    <location>
        <begin position="149"/>
        <end position="172"/>
    </location>
</feature>
<feature type="domain" description="Major facilitator superfamily (MFS) profile" evidence="10">
    <location>
        <begin position="58"/>
        <end position="485"/>
    </location>
</feature>
<proteinExistence type="inferred from homology"/>
<feature type="transmembrane region" description="Helical" evidence="9">
    <location>
        <begin position="367"/>
        <end position="385"/>
    </location>
</feature>
<dbReference type="PANTHER" id="PTHR43791:SF39">
    <property type="entry name" value="TRANSPORTER LIZ1_SEO1, PUTATIVE (AFU_ORTHOLOGUE AFUA_3G00980)-RELATED"/>
    <property type="match status" value="1"/>
</dbReference>
<comment type="similarity">
    <text evidence="7">Belongs to the major facilitator superfamily. Allantoate permease family.</text>
</comment>
<keyword evidence="3" id="KW-1003">Cell membrane</keyword>
<sequence length="538" mass="60778">MSQSVNPLVEEPVGDIEAYDKHHSQIAQPRASWKGRIWDTFDLPPFERKMLFKVDAVILTFASLGYFIKNLDQTNTSTAFLSGMKEDLNMFGNELVTSTSIWTVGYVIGQIPSNLLLTRIEPRWVIPALELGWGVATLATYSVKSVKSLYALRFLVGLFESGFYPGIHYLLGSWYTPREIGKRAMIFWLAGSLGQMFSGILQAAAHKNLNMVHGLEGWRWLFIIDAIITLPIAVFGFFFFPPLPLQGKNTWWLTADEFDLARNRLQNIGRAGKQPWTRAKVKSLLFSWHTYFLPILYVLWNNAYPQAPIGYWLKSFNSKTNPPVPGKTYTVEQINQLPLPQTAIFVVVAASFAWLSDGAFRGRRWPFIYIGAVYSIIIAAIFIKLPLYKNINATMALYWISTAGQGAGPLILTFINEMCYNDTEKRALLVAAANDFAYVVQAIVPNFVWKTTEFPKARKGWIYSLSLNIALIAWITIILYLRRRDQRKALHGSPAASTNASIASPDLKGYDGLESPDAQHDNGYEHDQNRVVQSLSKH</sequence>
<feature type="transmembrane region" description="Helical" evidence="9">
    <location>
        <begin position="217"/>
        <end position="240"/>
    </location>
</feature>
<evidence type="ECO:0000256" key="2">
    <source>
        <dbReference type="ARBA" id="ARBA00022448"/>
    </source>
</evidence>
<dbReference type="EMBL" id="KI669509">
    <property type="protein sequence ID" value="OCF32319.1"/>
    <property type="molecule type" value="Genomic_DNA"/>
</dbReference>
<evidence type="ECO:0000256" key="9">
    <source>
        <dbReference type="SAM" id="Phobius"/>
    </source>
</evidence>
<feature type="transmembrane region" description="Helical" evidence="9">
    <location>
        <begin position="283"/>
        <end position="300"/>
    </location>
</feature>
<evidence type="ECO:0000256" key="4">
    <source>
        <dbReference type="ARBA" id="ARBA00022692"/>
    </source>
</evidence>
<protein>
    <submittedName>
        <fullName evidence="11">Pantothenate transporter</fullName>
    </submittedName>
</protein>
<organism evidence="11 12">
    <name type="scientific">Kwoniella heveanensis BCC8398</name>
    <dbReference type="NCBI Taxonomy" id="1296120"/>
    <lineage>
        <taxon>Eukaryota</taxon>
        <taxon>Fungi</taxon>
        <taxon>Dikarya</taxon>
        <taxon>Basidiomycota</taxon>
        <taxon>Agaricomycotina</taxon>
        <taxon>Tremellomycetes</taxon>
        <taxon>Tremellales</taxon>
        <taxon>Cryptococcaceae</taxon>
        <taxon>Kwoniella</taxon>
    </lineage>
</organism>
<evidence type="ECO:0000313" key="12">
    <source>
        <dbReference type="Proteomes" id="UP000092666"/>
    </source>
</evidence>
<keyword evidence="5 9" id="KW-1133">Transmembrane helix</keyword>
<dbReference type="InterPro" id="IPR036259">
    <property type="entry name" value="MFS_trans_sf"/>
</dbReference>
<evidence type="ECO:0000259" key="10">
    <source>
        <dbReference type="PROSITE" id="PS50850"/>
    </source>
</evidence>
<feature type="transmembrane region" description="Helical" evidence="9">
    <location>
        <begin position="461"/>
        <end position="481"/>
    </location>
</feature>
<evidence type="ECO:0000256" key="5">
    <source>
        <dbReference type="ARBA" id="ARBA00022989"/>
    </source>
</evidence>
<keyword evidence="4 9" id="KW-0812">Transmembrane</keyword>
<dbReference type="Pfam" id="PF07690">
    <property type="entry name" value="MFS_1"/>
    <property type="match status" value="1"/>
</dbReference>
<dbReference type="GO" id="GO:0022857">
    <property type="term" value="F:transmembrane transporter activity"/>
    <property type="evidence" value="ECO:0007669"/>
    <property type="project" value="InterPro"/>
</dbReference>
<gene>
    <name evidence="11" type="ORF">I316_05987</name>
</gene>
<comment type="subcellular location">
    <subcellularLocation>
        <location evidence="1">Cell membrane</location>
        <topology evidence="1">Multi-pass membrane protein</topology>
    </subcellularLocation>
</comment>
<dbReference type="SUPFAM" id="SSF103473">
    <property type="entry name" value="MFS general substrate transporter"/>
    <property type="match status" value="1"/>
</dbReference>
<dbReference type="AlphaFoldDB" id="A0A1B9GMG7"/>
<feature type="region of interest" description="Disordered" evidence="8">
    <location>
        <begin position="492"/>
        <end position="538"/>
    </location>
</feature>
<dbReference type="OrthoDB" id="3639251at2759"/>
<dbReference type="InterPro" id="IPR011701">
    <property type="entry name" value="MFS"/>
</dbReference>
<dbReference type="Proteomes" id="UP000092666">
    <property type="component" value="Unassembled WGS sequence"/>
</dbReference>
<evidence type="ECO:0000256" key="8">
    <source>
        <dbReference type="SAM" id="MobiDB-lite"/>
    </source>
</evidence>
<feature type="transmembrane region" description="Helical" evidence="9">
    <location>
        <begin position="397"/>
        <end position="415"/>
    </location>
</feature>
<reference evidence="11 12" key="1">
    <citation type="submission" date="2013-07" db="EMBL/GenBank/DDBJ databases">
        <title>The Genome Sequence of Cryptococcus heveanensis BCC8398.</title>
        <authorList>
            <consortium name="The Broad Institute Genome Sequencing Platform"/>
            <person name="Cuomo C."/>
            <person name="Litvintseva A."/>
            <person name="Chen Y."/>
            <person name="Heitman J."/>
            <person name="Sun S."/>
            <person name="Springer D."/>
            <person name="Dromer F."/>
            <person name="Young S.K."/>
            <person name="Zeng Q."/>
            <person name="Gargeya S."/>
            <person name="Fitzgerald M."/>
            <person name="Abouelleil A."/>
            <person name="Alvarado L."/>
            <person name="Berlin A.M."/>
            <person name="Chapman S.B."/>
            <person name="Dewar J."/>
            <person name="Goldberg J."/>
            <person name="Griggs A."/>
            <person name="Gujja S."/>
            <person name="Hansen M."/>
            <person name="Howarth C."/>
            <person name="Imamovic A."/>
            <person name="Larimer J."/>
            <person name="McCowan C."/>
            <person name="Murphy C."/>
            <person name="Pearson M."/>
            <person name="Priest M."/>
            <person name="Roberts A."/>
            <person name="Saif S."/>
            <person name="Shea T."/>
            <person name="Sykes S."/>
            <person name="Wortman J."/>
            <person name="Nusbaum C."/>
            <person name="Birren B."/>
        </authorList>
    </citation>
    <scope>NUCLEOTIDE SEQUENCE [LARGE SCALE GENOMIC DNA]</scope>
    <source>
        <strain evidence="11 12">BCC8398</strain>
    </source>
</reference>
<dbReference type="PANTHER" id="PTHR43791">
    <property type="entry name" value="PERMEASE-RELATED"/>
    <property type="match status" value="1"/>
</dbReference>
<keyword evidence="12" id="KW-1185">Reference proteome</keyword>
<evidence type="ECO:0000313" key="11">
    <source>
        <dbReference type="EMBL" id="OCF32319.1"/>
    </source>
</evidence>
<feature type="transmembrane region" description="Helical" evidence="9">
    <location>
        <begin position="427"/>
        <end position="449"/>
    </location>
</feature>
<evidence type="ECO:0000256" key="1">
    <source>
        <dbReference type="ARBA" id="ARBA00004651"/>
    </source>
</evidence>
<evidence type="ECO:0000256" key="7">
    <source>
        <dbReference type="ARBA" id="ARBA00037968"/>
    </source>
</evidence>
<feature type="compositionally biased region" description="Basic and acidic residues" evidence="8">
    <location>
        <begin position="517"/>
        <end position="529"/>
    </location>
</feature>
<dbReference type="FunFam" id="1.20.1250.20:FF:000065">
    <property type="entry name" value="Putative MFS pantothenate transporter"/>
    <property type="match status" value="1"/>
</dbReference>
<reference evidence="12" key="2">
    <citation type="submission" date="2013-12" db="EMBL/GenBank/DDBJ databases">
        <title>Evolution of pathogenesis and genome organization in the Tremellales.</title>
        <authorList>
            <person name="Cuomo C."/>
            <person name="Litvintseva A."/>
            <person name="Heitman J."/>
            <person name="Chen Y."/>
            <person name="Sun S."/>
            <person name="Springer D."/>
            <person name="Dromer F."/>
            <person name="Young S."/>
            <person name="Zeng Q."/>
            <person name="Chapman S."/>
            <person name="Gujja S."/>
            <person name="Saif S."/>
            <person name="Birren B."/>
        </authorList>
    </citation>
    <scope>NUCLEOTIDE SEQUENCE [LARGE SCALE GENOMIC DNA]</scope>
    <source>
        <strain evidence="12">BCC8398</strain>
    </source>
</reference>
<feature type="transmembrane region" description="Helical" evidence="9">
    <location>
        <begin position="184"/>
        <end position="205"/>
    </location>
</feature>